<organism evidence="7 8">
    <name type="scientific">Daucus carota subsp. sativus</name>
    <name type="common">Carrot</name>
    <dbReference type="NCBI Taxonomy" id="79200"/>
    <lineage>
        <taxon>Eukaryota</taxon>
        <taxon>Viridiplantae</taxon>
        <taxon>Streptophyta</taxon>
        <taxon>Embryophyta</taxon>
        <taxon>Tracheophyta</taxon>
        <taxon>Spermatophyta</taxon>
        <taxon>Magnoliopsida</taxon>
        <taxon>eudicotyledons</taxon>
        <taxon>Gunneridae</taxon>
        <taxon>Pentapetalae</taxon>
        <taxon>asterids</taxon>
        <taxon>campanulids</taxon>
        <taxon>Apiales</taxon>
        <taxon>Apiaceae</taxon>
        <taxon>Apioideae</taxon>
        <taxon>Scandiceae</taxon>
        <taxon>Daucinae</taxon>
        <taxon>Daucus</taxon>
        <taxon>Daucus sect. Daucus</taxon>
    </lineage>
</organism>
<dbReference type="Proteomes" id="UP000077755">
    <property type="component" value="Chromosome 8"/>
</dbReference>
<feature type="transmembrane region" description="Helical" evidence="6">
    <location>
        <begin position="115"/>
        <end position="137"/>
    </location>
</feature>
<feature type="transmembrane region" description="Helical" evidence="6">
    <location>
        <begin position="229"/>
        <end position="253"/>
    </location>
</feature>
<evidence type="ECO:0000256" key="4">
    <source>
        <dbReference type="ARBA" id="ARBA00022989"/>
    </source>
</evidence>
<protein>
    <submittedName>
        <fullName evidence="7">Uncharacterized protein</fullName>
    </submittedName>
</protein>
<accession>A0AAF1BDZ1</accession>
<dbReference type="AlphaFoldDB" id="A0AAF1BDZ1"/>
<evidence type="ECO:0000256" key="3">
    <source>
        <dbReference type="ARBA" id="ARBA00022692"/>
    </source>
</evidence>
<feature type="transmembrane region" description="Helical" evidence="6">
    <location>
        <begin position="6"/>
        <end position="30"/>
    </location>
</feature>
<evidence type="ECO:0000313" key="8">
    <source>
        <dbReference type="Proteomes" id="UP000077755"/>
    </source>
</evidence>
<feature type="transmembrane region" description="Helical" evidence="6">
    <location>
        <begin position="51"/>
        <end position="74"/>
    </location>
</feature>
<dbReference type="PANTHER" id="PTHR47830">
    <property type="entry name" value="OS11G0534100 PROTEIN"/>
    <property type="match status" value="1"/>
</dbReference>
<dbReference type="Pfam" id="PF04819">
    <property type="entry name" value="DUF716"/>
    <property type="match status" value="1"/>
</dbReference>
<dbReference type="EMBL" id="CP093350">
    <property type="protein sequence ID" value="WOH12696.1"/>
    <property type="molecule type" value="Genomic_DNA"/>
</dbReference>
<dbReference type="PANTHER" id="PTHR47830:SF2">
    <property type="entry name" value="PROTEIN, PUTATIVE-RELATED"/>
    <property type="match status" value="1"/>
</dbReference>
<dbReference type="InterPro" id="IPR006904">
    <property type="entry name" value="DUF716"/>
</dbReference>
<evidence type="ECO:0000313" key="7">
    <source>
        <dbReference type="EMBL" id="WOH12696.1"/>
    </source>
</evidence>
<feature type="transmembrane region" description="Helical" evidence="6">
    <location>
        <begin position="143"/>
        <end position="161"/>
    </location>
</feature>
<feature type="transmembrane region" description="Helical" evidence="6">
    <location>
        <begin position="80"/>
        <end position="103"/>
    </location>
</feature>
<sequence>MESLVIHFSSFLVIFPIGITRLISCLSLYLKNPSHYRSKSWYFSESRWKSFDFYILLIGLPISSVFIFSLFLVISGHPSYKFAFLQQSLVILFFWVLLILIFLKESYKLALIPENFLYVYAGVAFLIECMMTGEAVVGYGEAMYGWLGGLGFVCAACCLFLSIRPSAFFAEFLLCFGMILKGTWVLQVGLSLYTDTFLFSGCERLPFDVANGRNFIKCELDEYKYRSEALVNLMFIGHVIVVLIISFLLSGLLSHFHNRKSFQSSGQLLAGFDAENSVVRPVTEFELD</sequence>
<reference evidence="7" key="2">
    <citation type="submission" date="2022-03" db="EMBL/GenBank/DDBJ databases">
        <title>Draft title - Genomic analysis of global carrot germplasm unveils the trajectory of domestication and the origin of high carotenoid orange carrot.</title>
        <authorList>
            <person name="Iorizzo M."/>
            <person name="Ellison S."/>
            <person name="Senalik D."/>
            <person name="Macko-Podgorni A."/>
            <person name="Grzebelus D."/>
            <person name="Bostan H."/>
            <person name="Rolling W."/>
            <person name="Curaba J."/>
            <person name="Simon P."/>
        </authorList>
    </citation>
    <scope>NUCLEOTIDE SEQUENCE</scope>
    <source>
        <tissue evidence="7">Leaf</tissue>
    </source>
</reference>
<comment type="subcellular location">
    <subcellularLocation>
        <location evidence="1">Membrane</location>
        <topology evidence="1">Multi-pass membrane protein</topology>
    </subcellularLocation>
</comment>
<keyword evidence="4 6" id="KW-1133">Transmembrane helix</keyword>
<keyword evidence="8" id="KW-1185">Reference proteome</keyword>
<reference evidence="7" key="1">
    <citation type="journal article" date="2016" name="Nat. Genet.">
        <title>A high-quality carrot genome assembly provides new insights into carotenoid accumulation and asterid genome evolution.</title>
        <authorList>
            <person name="Iorizzo M."/>
            <person name="Ellison S."/>
            <person name="Senalik D."/>
            <person name="Zeng P."/>
            <person name="Satapoomin P."/>
            <person name="Huang J."/>
            <person name="Bowman M."/>
            <person name="Iovene M."/>
            <person name="Sanseverino W."/>
            <person name="Cavagnaro P."/>
            <person name="Yildiz M."/>
            <person name="Macko-Podgorni A."/>
            <person name="Moranska E."/>
            <person name="Grzebelus E."/>
            <person name="Grzebelus D."/>
            <person name="Ashrafi H."/>
            <person name="Zheng Z."/>
            <person name="Cheng S."/>
            <person name="Spooner D."/>
            <person name="Van Deynze A."/>
            <person name="Simon P."/>
        </authorList>
    </citation>
    <scope>NUCLEOTIDE SEQUENCE</scope>
    <source>
        <tissue evidence="7">Leaf</tissue>
    </source>
</reference>
<keyword evidence="5 6" id="KW-0472">Membrane</keyword>
<keyword evidence="3 6" id="KW-0812">Transmembrane</keyword>
<proteinExistence type="inferred from homology"/>
<gene>
    <name evidence="7" type="ORF">DCAR_0832203</name>
</gene>
<evidence type="ECO:0000256" key="1">
    <source>
        <dbReference type="ARBA" id="ARBA00004141"/>
    </source>
</evidence>
<name>A0AAF1BDZ1_DAUCS</name>
<evidence type="ECO:0000256" key="2">
    <source>
        <dbReference type="ARBA" id="ARBA00006948"/>
    </source>
</evidence>
<dbReference type="GO" id="GO:0016020">
    <property type="term" value="C:membrane"/>
    <property type="evidence" value="ECO:0007669"/>
    <property type="project" value="UniProtKB-SubCell"/>
</dbReference>
<evidence type="ECO:0000256" key="6">
    <source>
        <dbReference type="SAM" id="Phobius"/>
    </source>
</evidence>
<feature type="transmembrane region" description="Helical" evidence="6">
    <location>
        <begin position="168"/>
        <end position="190"/>
    </location>
</feature>
<evidence type="ECO:0000256" key="5">
    <source>
        <dbReference type="ARBA" id="ARBA00023136"/>
    </source>
</evidence>
<comment type="similarity">
    <text evidence="2">Belongs to the TMEM45 family.</text>
</comment>